<name>A0ABW4FXI4_9PSEU</name>
<dbReference type="RefSeq" id="WP_343981546.1">
    <property type="nucleotide sequence ID" value="NZ_BAAAJG010000014.1"/>
</dbReference>
<evidence type="ECO:0000256" key="1">
    <source>
        <dbReference type="ARBA" id="ARBA00006484"/>
    </source>
</evidence>
<keyword evidence="5" id="KW-1185">Reference proteome</keyword>
<organism evidence="4 5">
    <name type="scientific">Pseudonocardia aurantiaca</name>
    <dbReference type="NCBI Taxonomy" id="75290"/>
    <lineage>
        <taxon>Bacteria</taxon>
        <taxon>Bacillati</taxon>
        <taxon>Actinomycetota</taxon>
        <taxon>Actinomycetes</taxon>
        <taxon>Pseudonocardiales</taxon>
        <taxon>Pseudonocardiaceae</taxon>
        <taxon>Pseudonocardia</taxon>
    </lineage>
</organism>
<evidence type="ECO:0000256" key="3">
    <source>
        <dbReference type="SAM" id="MobiDB-lite"/>
    </source>
</evidence>
<comment type="caution">
    <text evidence="4">The sequence shown here is derived from an EMBL/GenBank/DDBJ whole genome shotgun (WGS) entry which is preliminary data.</text>
</comment>
<evidence type="ECO:0000313" key="5">
    <source>
        <dbReference type="Proteomes" id="UP001597145"/>
    </source>
</evidence>
<dbReference type="InterPro" id="IPR051122">
    <property type="entry name" value="SDR_DHRS6-like"/>
</dbReference>
<feature type="region of interest" description="Disordered" evidence="3">
    <location>
        <begin position="1"/>
        <end position="21"/>
    </location>
</feature>
<feature type="compositionally biased region" description="Basic and acidic residues" evidence="3">
    <location>
        <begin position="10"/>
        <end position="21"/>
    </location>
</feature>
<dbReference type="SUPFAM" id="SSF51735">
    <property type="entry name" value="NAD(P)-binding Rossmann-fold domains"/>
    <property type="match status" value="1"/>
</dbReference>
<dbReference type="GO" id="GO:0016491">
    <property type="term" value="F:oxidoreductase activity"/>
    <property type="evidence" value="ECO:0007669"/>
    <property type="project" value="UniProtKB-KW"/>
</dbReference>
<reference evidence="5" key="1">
    <citation type="journal article" date="2019" name="Int. J. Syst. Evol. Microbiol.">
        <title>The Global Catalogue of Microorganisms (GCM) 10K type strain sequencing project: providing services to taxonomists for standard genome sequencing and annotation.</title>
        <authorList>
            <consortium name="The Broad Institute Genomics Platform"/>
            <consortium name="The Broad Institute Genome Sequencing Center for Infectious Disease"/>
            <person name="Wu L."/>
            <person name="Ma J."/>
        </authorList>
    </citation>
    <scope>NUCLEOTIDE SEQUENCE [LARGE SCALE GENOMIC DNA]</scope>
    <source>
        <strain evidence="5">JCM 12165</strain>
    </source>
</reference>
<dbReference type="Pfam" id="PF13561">
    <property type="entry name" value="adh_short_C2"/>
    <property type="match status" value="1"/>
</dbReference>
<sequence>MDRFLFSSRRSGEVRKSGRRENCADTHCSVAERGAHPSLEGEKMSGSLDGQVAVITGGSTGIGLATAARFIAEGASVVIAARRQAELDKAVSELGGGTIGVATDVSSLDDLDRLFGRVADEKGRVDTLFANASIAETGVIGGLSEELVDRHLDVNIKGLIFTVQKALPLIPDGGSIIVTTSVDAVKGGPGRAVYAATKAAGRNLVRSWVQELAPRKIRVNAVSPGSTETPGLAGLAGANDVNEFFAYLAKQMPGGRNVRVEEVAAAVAFLASKDAAAINGIDLQVDLGFAQI</sequence>
<evidence type="ECO:0000256" key="2">
    <source>
        <dbReference type="ARBA" id="ARBA00023002"/>
    </source>
</evidence>
<dbReference type="PANTHER" id="PTHR43477">
    <property type="entry name" value="DIHYDROANTICAPSIN 7-DEHYDROGENASE"/>
    <property type="match status" value="1"/>
</dbReference>
<keyword evidence="2 4" id="KW-0560">Oxidoreductase</keyword>
<proteinExistence type="inferred from homology"/>
<dbReference type="Proteomes" id="UP001597145">
    <property type="component" value="Unassembled WGS sequence"/>
</dbReference>
<gene>
    <name evidence="4" type="ORF">ACFSCY_38165</name>
</gene>
<dbReference type="PANTHER" id="PTHR43477:SF1">
    <property type="entry name" value="DIHYDROANTICAPSIN 7-DEHYDROGENASE"/>
    <property type="match status" value="1"/>
</dbReference>
<dbReference type="EMBL" id="JBHUCP010000052">
    <property type="protein sequence ID" value="MFD1535249.1"/>
    <property type="molecule type" value="Genomic_DNA"/>
</dbReference>
<dbReference type="CDD" id="cd05233">
    <property type="entry name" value="SDR_c"/>
    <property type="match status" value="1"/>
</dbReference>
<dbReference type="InterPro" id="IPR002347">
    <property type="entry name" value="SDR_fam"/>
</dbReference>
<evidence type="ECO:0000313" key="4">
    <source>
        <dbReference type="EMBL" id="MFD1535249.1"/>
    </source>
</evidence>
<dbReference type="InterPro" id="IPR036291">
    <property type="entry name" value="NAD(P)-bd_dom_sf"/>
</dbReference>
<protein>
    <submittedName>
        <fullName evidence="4">SDR family NAD(P)-dependent oxidoreductase</fullName>
        <ecNumber evidence="4">1.1.1.-</ecNumber>
    </submittedName>
</protein>
<comment type="similarity">
    <text evidence="1">Belongs to the short-chain dehydrogenases/reductases (SDR) family.</text>
</comment>
<dbReference type="Gene3D" id="3.40.50.720">
    <property type="entry name" value="NAD(P)-binding Rossmann-like Domain"/>
    <property type="match status" value="1"/>
</dbReference>
<dbReference type="EC" id="1.1.1.-" evidence="4"/>
<dbReference type="PRINTS" id="PR00081">
    <property type="entry name" value="GDHRDH"/>
</dbReference>
<accession>A0ABW4FXI4</accession>